<comment type="subcellular location">
    <subcellularLocation>
        <location evidence="6">Cytoplasm</location>
    </subcellularLocation>
</comment>
<evidence type="ECO:0000313" key="8">
    <source>
        <dbReference type="Proteomes" id="UP000239089"/>
    </source>
</evidence>
<dbReference type="Gene3D" id="3.40.50.150">
    <property type="entry name" value="Vaccinia Virus protein VP39"/>
    <property type="match status" value="1"/>
</dbReference>
<evidence type="ECO:0000313" key="7">
    <source>
        <dbReference type="EMBL" id="PPQ29804.1"/>
    </source>
</evidence>
<keyword evidence="3 6" id="KW-0489">Methyltransferase</keyword>
<dbReference type="InterPro" id="IPR002903">
    <property type="entry name" value="RsmH"/>
</dbReference>
<dbReference type="InterPro" id="IPR029063">
    <property type="entry name" value="SAM-dependent_MTases_sf"/>
</dbReference>
<dbReference type="OrthoDB" id="9806637at2"/>
<sequence>MSDARHIPVLLAEVLDALDVAPGKTFIDGTFGAGGYTRGILERGGDVLALDRDPTAIAAGQDLVAEAGGRLKLVETRFSRMEQVAADQKFDGIALDIGVSSMQFDEAERGFSFRFDGPLDMRMSRNGRSAADLVNETEQDDLANLIYLYGEERASRRIARAICIERAKAPILTTLRLAEIVARANPSRPQDIHPATRTFQALRIAVNEELDEFSRALEAAERLLKPGGRLAVVTFHSLEDRIAKKFFGDRSGRGRAASRLLPGEIPPPEPTFALHGRQPVAAGYEESLKNPRARSAKLRWAERLASPAREV</sequence>
<evidence type="ECO:0000256" key="5">
    <source>
        <dbReference type="ARBA" id="ARBA00022691"/>
    </source>
</evidence>
<comment type="similarity">
    <text evidence="1 6">Belongs to the methyltransferase superfamily. RsmH family.</text>
</comment>
<keyword evidence="5 6" id="KW-0949">S-adenosyl-L-methionine</keyword>
<feature type="binding site" evidence="6">
    <location>
        <position position="103"/>
    </location>
    <ligand>
        <name>S-adenosyl-L-methionine</name>
        <dbReference type="ChEBI" id="CHEBI:59789"/>
    </ligand>
</feature>
<dbReference type="RefSeq" id="WP_104508513.1">
    <property type="nucleotide sequence ID" value="NZ_JACIGC010000003.1"/>
</dbReference>
<dbReference type="PANTHER" id="PTHR11265">
    <property type="entry name" value="S-ADENOSYL-METHYLTRANSFERASE MRAW"/>
    <property type="match status" value="1"/>
</dbReference>
<gene>
    <name evidence="6" type="primary">rsmH</name>
    <name evidence="7" type="ORF">CCR94_14240</name>
</gene>
<feature type="binding site" evidence="6">
    <location>
        <position position="78"/>
    </location>
    <ligand>
        <name>S-adenosyl-L-methionine</name>
        <dbReference type="ChEBI" id="CHEBI:59789"/>
    </ligand>
</feature>
<dbReference type="Gene3D" id="1.10.150.170">
    <property type="entry name" value="Putative methyltransferase TM0872, insert domain"/>
    <property type="match status" value="1"/>
</dbReference>
<dbReference type="NCBIfam" id="TIGR00006">
    <property type="entry name" value="16S rRNA (cytosine(1402)-N(4))-methyltransferase RsmH"/>
    <property type="match status" value="1"/>
</dbReference>
<keyword evidence="2 6" id="KW-0698">rRNA processing</keyword>
<evidence type="ECO:0000256" key="6">
    <source>
        <dbReference type="HAMAP-Rule" id="MF_01007"/>
    </source>
</evidence>
<dbReference type="InterPro" id="IPR023397">
    <property type="entry name" value="SAM-dep_MeTrfase_MraW_recog"/>
</dbReference>
<comment type="catalytic activity">
    <reaction evidence="6">
        <text>cytidine(1402) in 16S rRNA + S-adenosyl-L-methionine = N(4)-methylcytidine(1402) in 16S rRNA + S-adenosyl-L-homocysteine + H(+)</text>
        <dbReference type="Rhea" id="RHEA:42928"/>
        <dbReference type="Rhea" id="RHEA-COMP:10286"/>
        <dbReference type="Rhea" id="RHEA-COMP:10287"/>
        <dbReference type="ChEBI" id="CHEBI:15378"/>
        <dbReference type="ChEBI" id="CHEBI:57856"/>
        <dbReference type="ChEBI" id="CHEBI:59789"/>
        <dbReference type="ChEBI" id="CHEBI:74506"/>
        <dbReference type="ChEBI" id="CHEBI:82748"/>
        <dbReference type="EC" id="2.1.1.199"/>
    </reaction>
</comment>
<evidence type="ECO:0000256" key="3">
    <source>
        <dbReference type="ARBA" id="ARBA00022603"/>
    </source>
</evidence>
<organism evidence="7 8">
    <name type="scientific">Rhodoblastus sphagnicola</name>
    <dbReference type="NCBI Taxonomy" id="333368"/>
    <lineage>
        <taxon>Bacteria</taxon>
        <taxon>Pseudomonadati</taxon>
        <taxon>Pseudomonadota</taxon>
        <taxon>Alphaproteobacteria</taxon>
        <taxon>Hyphomicrobiales</taxon>
        <taxon>Rhodoblastaceae</taxon>
        <taxon>Rhodoblastus</taxon>
    </lineage>
</organism>
<dbReference type="Pfam" id="PF01795">
    <property type="entry name" value="Methyltransf_5"/>
    <property type="match status" value="1"/>
</dbReference>
<keyword evidence="6" id="KW-0963">Cytoplasm</keyword>
<keyword evidence="8" id="KW-1185">Reference proteome</keyword>
<dbReference type="SUPFAM" id="SSF81799">
    <property type="entry name" value="Putative methyltransferase TM0872, insert domain"/>
    <property type="match status" value="1"/>
</dbReference>
<keyword evidence="4 6" id="KW-0808">Transferase</keyword>
<protein>
    <recommendedName>
        <fullName evidence="6">Ribosomal RNA small subunit methyltransferase H</fullName>
        <ecNumber evidence="6">2.1.1.199</ecNumber>
    </recommendedName>
    <alternativeName>
        <fullName evidence="6">16S rRNA m(4)C1402 methyltransferase</fullName>
    </alternativeName>
    <alternativeName>
        <fullName evidence="6">rRNA (cytosine-N(4)-)-methyltransferase RsmH</fullName>
    </alternativeName>
</protein>
<dbReference type="GO" id="GO:0070475">
    <property type="term" value="P:rRNA base methylation"/>
    <property type="evidence" value="ECO:0007669"/>
    <property type="project" value="UniProtKB-UniRule"/>
</dbReference>
<dbReference type="Proteomes" id="UP000239089">
    <property type="component" value="Unassembled WGS sequence"/>
</dbReference>
<accession>A0A2S6N5B1</accession>
<dbReference type="GO" id="GO:0071424">
    <property type="term" value="F:rRNA (cytosine-N4-)-methyltransferase activity"/>
    <property type="evidence" value="ECO:0007669"/>
    <property type="project" value="UniProtKB-UniRule"/>
</dbReference>
<comment type="caution">
    <text evidence="7">The sequence shown here is derived from an EMBL/GenBank/DDBJ whole genome shotgun (WGS) entry which is preliminary data.</text>
</comment>
<dbReference type="EC" id="2.1.1.199" evidence="6"/>
<dbReference type="GO" id="GO:0005737">
    <property type="term" value="C:cytoplasm"/>
    <property type="evidence" value="ECO:0007669"/>
    <property type="project" value="UniProtKB-SubCell"/>
</dbReference>
<comment type="function">
    <text evidence="6">Specifically methylates the N4 position of cytidine in position 1402 (C1402) of 16S rRNA.</text>
</comment>
<feature type="binding site" evidence="6">
    <location>
        <position position="51"/>
    </location>
    <ligand>
        <name>S-adenosyl-L-methionine</name>
        <dbReference type="ChEBI" id="CHEBI:59789"/>
    </ligand>
</feature>
<feature type="binding site" evidence="6">
    <location>
        <begin position="34"/>
        <end position="36"/>
    </location>
    <ligand>
        <name>S-adenosyl-L-methionine</name>
        <dbReference type="ChEBI" id="CHEBI:59789"/>
    </ligand>
</feature>
<dbReference type="HAMAP" id="MF_01007">
    <property type="entry name" value="16SrRNA_methyltr_H"/>
    <property type="match status" value="1"/>
</dbReference>
<dbReference type="PANTHER" id="PTHR11265:SF0">
    <property type="entry name" value="12S RRNA N4-METHYLCYTIDINE METHYLTRANSFERASE"/>
    <property type="match status" value="1"/>
</dbReference>
<dbReference type="EMBL" id="NHSJ01000087">
    <property type="protein sequence ID" value="PPQ29804.1"/>
    <property type="molecule type" value="Genomic_DNA"/>
</dbReference>
<dbReference type="PIRSF" id="PIRSF004486">
    <property type="entry name" value="MraW"/>
    <property type="match status" value="1"/>
</dbReference>
<feature type="binding site" evidence="6">
    <location>
        <position position="96"/>
    </location>
    <ligand>
        <name>S-adenosyl-L-methionine</name>
        <dbReference type="ChEBI" id="CHEBI:59789"/>
    </ligand>
</feature>
<dbReference type="FunFam" id="1.10.150.170:FF:000003">
    <property type="entry name" value="Ribosomal RNA small subunit methyltransferase H"/>
    <property type="match status" value="1"/>
</dbReference>
<dbReference type="AlphaFoldDB" id="A0A2S6N5B1"/>
<evidence type="ECO:0000256" key="4">
    <source>
        <dbReference type="ARBA" id="ARBA00022679"/>
    </source>
</evidence>
<dbReference type="SUPFAM" id="SSF53335">
    <property type="entry name" value="S-adenosyl-L-methionine-dependent methyltransferases"/>
    <property type="match status" value="1"/>
</dbReference>
<evidence type="ECO:0000256" key="2">
    <source>
        <dbReference type="ARBA" id="ARBA00022552"/>
    </source>
</evidence>
<proteinExistence type="inferred from homology"/>
<name>A0A2S6N5B1_9HYPH</name>
<reference evidence="7 8" key="1">
    <citation type="journal article" date="2018" name="Arch. Microbiol.">
        <title>New insights into the metabolic potential of the phototrophic purple bacterium Rhodopila globiformis DSM 161(T) from its draft genome sequence and evidence for a vanadium-dependent nitrogenase.</title>
        <authorList>
            <person name="Imhoff J.F."/>
            <person name="Rahn T."/>
            <person name="Kunzel S."/>
            <person name="Neulinger S.C."/>
        </authorList>
    </citation>
    <scope>NUCLEOTIDE SEQUENCE [LARGE SCALE GENOMIC DNA]</scope>
    <source>
        <strain evidence="7 8">DSM 16996</strain>
    </source>
</reference>
<evidence type="ECO:0000256" key="1">
    <source>
        <dbReference type="ARBA" id="ARBA00010396"/>
    </source>
</evidence>